<reference evidence="4 5" key="1">
    <citation type="journal article" date="2019" name="Sci. Rep.">
        <title>Nanopore sequencing improves the draft genome of the human pathogenic amoeba Naegleria fowleri.</title>
        <authorList>
            <person name="Liechti N."/>
            <person name="Schurch N."/>
            <person name="Bruggmann R."/>
            <person name="Wittwer M."/>
        </authorList>
    </citation>
    <scope>NUCLEOTIDE SEQUENCE [LARGE SCALE GENOMIC DNA]</scope>
    <source>
        <strain evidence="4 5">ATCC 30894</strain>
    </source>
</reference>
<keyword evidence="2" id="KW-0472">Membrane</keyword>
<evidence type="ECO:0000256" key="2">
    <source>
        <dbReference type="SAM" id="Phobius"/>
    </source>
</evidence>
<dbReference type="OrthoDB" id="167398at2759"/>
<feature type="region of interest" description="Disordered" evidence="1">
    <location>
        <begin position="471"/>
        <end position="493"/>
    </location>
</feature>
<proteinExistence type="predicted"/>
<keyword evidence="5" id="KW-1185">Reference proteome</keyword>
<accession>A0A6A5CI59</accession>
<dbReference type="VEuPathDB" id="AmoebaDB:NF0060380"/>
<dbReference type="GeneID" id="68107427"/>
<dbReference type="PANTHER" id="PTHR35170:SF1">
    <property type="entry name" value="PROTEIN DD3-3"/>
    <property type="match status" value="1"/>
</dbReference>
<dbReference type="InterPro" id="IPR053320">
    <property type="entry name" value="Protein_DD3-3_O-glyco"/>
</dbReference>
<sequence>MTQSTSKIAVIAALALTLAILSLVKCDLYVHNPRGSNDRNCERDANRRNGNRLFNSENNAAGGYACPRAVGGPEVKTPTMYYYEGSELYLQWTNQHSCGTHNNYCQLVIQYMCNDTVVGTDKVYGNYYSVRDGIPTDSNDDATDTISESTQNDLRFGQHEPFDNYKKCTIRDRNKGLYIADRGLGGNSAIFTRQNNGGERFGFECTEEHDYYPYWHFSPWVDIAIFTSNTSMCQWYQENSQNVVGRGECWDSTKTTYLRYNNIKDCLSATDAKGVNMNNKWVTVPAWGVPPPECLSTSLIASRDNHLGNAADGSGEMASYKWKIPFVKDMPKDPFTNKVHHNNCVLRFRYNITTTEIPFFLDWRYNYLGVTSKTPSMTPIRQDPWTEFGYDHPLHLAVNTNQYGRTFQDRSYVFAIKERPQNVPSYVTIHNLNVRGKRGNIVNVYPSVEYDFVPTNLEVNGDDLIHMQWTGSDYNPNRTPNNAEGGPEDPAQGGYRADRSNIVQMDVAGLNTPRPFSGITMFLTEDGKVDKDLVHKLAFLGQNIYDNSTTNPKACLSKAQLLAKNNQNTAAAELDDQNCGKLANTPYGPYFDAGLVKMYASGKFYYMSTRNNNFSNRGQKAILTVRNARFSAAPVAMSFNYGGIVILICLFLMNQIVF</sequence>
<dbReference type="PANTHER" id="PTHR35170">
    <property type="entry name" value="PROTEIN DD3-3"/>
    <property type="match status" value="1"/>
</dbReference>
<keyword evidence="2" id="KW-0812">Transmembrane</keyword>
<comment type="caution">
    <text evidence="4">The sequence shown here is derived from an EMBL/GenBank/DDBJ whole genome shotgun (WGS) entry which is preliminary data.</text>
</comment>
<dbReference type="RefSeq" id="XP_044569883.1">
    <property type="nucleotide sequence ID" value="XM_044705246.1"/>
</dbReference>
<feature type="compositionally biased region" description="Polar residues" evidence="1">
    <location>
        <begin position="471"/>
        <end position="482"/>
    </location>
</feature>
<dbReference type="EMBL" id="VFQX01000001">
    <property type="protein sequence ID" value="KAF0985170.1"/>
    <property type="molecule type" value="Genomic_DNA"/>
</dbReference>
<keyword evidence="2" id="KW-1133">Transmembrane helix</keyword>
<keyword evidence="3" id="KW-0732">Signal</keyword>
<feature type="signal peptide" evidence="3">
    <location>
        <begin position="1"/>
        <end position="26"/>
    </location>
</feature>
<dbReference type="VEuPathDB" id="AmoebaDB:NfTy_024920"/>
<gene>
    <name evidence="4" type="ORF">FDP41_000209</name>
</gene>
<name>A0A6A5CI59_NAEFO</name>
<dbReference type="AlphaFoldDB" id="A0A6A5CI59"/>
<dbReference type="VEuPathDB" id="AmoebaDB:FDP41_000209"/>
<feature type="chain" id="PRO_5025472117" evidence="3">
    <location>
        <begin position="27"/>
        <end position="658"/>
    </location>
</feature>
<dbReference type="OMA" id="TNQHSCS"/>
<evidence type="ECO:0000313" key="5">
    <source>
        <dbReference type="Proteomes" id="UP000444721"/>
    </source>
</evidence>
<evidence type="ECO:0000256" key="1">
    <source>
        <dbReference type="SAM" id="MobiDB-lite"/>
    </source>
</evidence>
<protein>
    <submittedName>
        <fullName evidence="4">Uncharacterized protein</fullName>
    </submittedName>
</protein>
<dbReference type="Proteomes" id="UP000444721">
    <property type="component" value="Unassembled WGS sequence"/>
</dbReference>
<feature type="transmembrane region" description="Helical" evidence="2">
    <location>
        <begin position="632"/>
        <end position="653"/>
    </location>
</feature>
<evidence type="ECO:0000256" key="3">
    <source>
        <dbReference type="SAM" id="SignalP"/>
    </source>
</evidence>
<evidence type="ECO:0000313" key="4">
    <source>
        <dbReference type="EMBL" id="KAF0985170.1"/>
    </source>
</evidence>
<organism evidence="4 5">
    <name type="scientific">Naegleria fowleri</name>
    <name type="common">Brain eating amoeba</name>
    <dbReference type="NCBI Taxonomy" id="5763"/>
    <lineage>
        <taxon>Eukaryota</taxon>
        <taxon>Discoba</taxon>
        <taxon>Heterolobosea</taxon>
        <taxon>Tetramitia</taxon>
        <taxon>Eutetramitia</taxon>
        <taxon>Vahlkampfiidae</taxon>
        <taxon>Naegleria</taxon>
    </lineage>
</organism>